<feature type="region of interest" description="Disordered" evidence="1">
    <location>
        <begin position="240"/>
        <end position="280"/>
    </location>
</feature>
<reference evidence="2" key="1">
    <citation type="submission" date="2023-06" db="EMBL/GenBank/DDBJ databases">
        <authorList>
            <consortium name="Lawrence Berkeley National Laboratory"/>
            <person name="Ahrendt S."/>
            <person name="Sahu N."/>
            <person name="Indic B."/>
            <person name="Wong-Bajracharya J."/>
            <person name="Merenyi Z."/>
            <person name="Ke H.-M."/>
            <person name="Monk M."/>
            <person name="Kocsube S."/>
            <person name="Drula E."/>
            <person name="Lipzen A."/>
            <person name="Balint B."/>
            <person name="Henrissat B."/>
            <person name="Andreopoulos B."/>
            <person name="Martin F.M."/>
            <person name="Harder C.B."/>
            <person name="Rigling D."/>
            <person name="Ford K.L."/>
            <person name="Foster G.D."/>
            <person name="Pangilinan J."/>
            <person name="Papanicolaou A."/>
            <person name="Barry K."/>
            <person name="LaButti K."/>
            <person name="Viragh M."/>
            <person name="Koriabine M."/>
            <person name="Yan M."/>
            <person name="Riley R."/>
            <person name="Champramary S."/>
            <person name="Plett K.L."/>
            <person name="Tsai I.J."/>
            <person name="Slot J."/>
            <person name="Sipos G."/>
            <person name="Plett J."/>
            <person name="Nagy L.G."/>
            <person name="Grigoriev I.V."/>
        </authorList>
    </citation>
    <scope>NUCLEOTIDE SEQUENCE</scope>
    <source>
        <strain evidence="2">HWK02</strain>
    </source>
</reference>
<feature type="compositionally biased region" description="Low complexity" evidence="1">
    <location>
        <begin position="391"/>
        <end position="401"/>
    </location>
</feature>
<comment type="caution">
    <text evidence="2">The sequence shown here is derived from an EMBL/GenBank/DDBJ whole genome shotgun (WGS) entry which is preliminary data.</text>
</comment>
<dbReference type="EMBL" id="JAUEPU010000124">
    <property type="protein sequence ID" value="KAK0476585.1"/>
    <property type="molecule type" value="Genomic_DNA"/>
</dbReference>
<feature type="compositionally biased region" description="Polar residues" evidence="1">
    <location>
        <begin position="98"/>
        <end position="109"/>
    </location>
</feature>
<evidence type="ECO:0000313" key="3">
    <source>
        <dbReference type="Proteomes" id="UP001175228"/>
    </source>
</evidence>
<feature type="region of interest" description="Disordered" evidence="1">
    <location>
        <begin position="361"/>
        <end position="403"/>
    </location>
</feature>
<feature type="non-terminal residue" evidence="2">
    <location>
        <position position="1"/>
    </location>
</feature>
<organism evidence="2 3">
    <name type="scientific">Armillaria luteobubalina</name>
    <dbReference type="NCBI Taxonomy" id="153913"/>
    <lineage>
        <taxon>Eukaryota</taxon>
        <taxon>Fungi</taxon>
        <taxon>Dikarya</taxon>
        <taxon>Basidiomycota</taxon>
        <taxon>Agaricomycotina</taxon>
        <taxon>Agaricomycetes</taxon>
        <taxon>Agaricomycetidae</taxon>
        <taxon>Agaricales</taxon>
        <taxon>Marasmiineae</taxon>
        <taxon>Physalacriaceae</taxon>
        <taxon>Armillaria</taxon>
    </lineage>
</organism>
<feature type="compositionally biased region" description="Low complexity" evidence="1">
    <location>
        <begin position="246"/>
        <end position="259"/>
    </location>
</feature>
<keyword evidence="3" id="KW-1185">Reference proteome</keyword>
<evidence type="ECO:0000256" key="1">
    <source>
        <dbReference type="SAM" id="MobiDB-lite"/>
    </source>
</evidence>
<feature type="region of interest" description="Disordered" evidence="1">
    <location>
        <begin position="35"/>
        <end position="55"/>
    </location>
</feature>
<proteinExistence type="predicted"/>
<name>A0AA39P3F8_9AGAR</name>
<feature type="compositionally biased region" description="Polar residues" evidence="1">
    <location>
        <begin position="41"/>
        <end position="50"/>
    </location>
</feature>
<feature type="region of interest" description="Disordered" evidence="1">
    <location>
        <begin position="164"/>
        <end position="191"/>
    </location>
</feature>
<gene>
    <name evidence="2" type="ORF">EDD18DRAFT_1213912</name>
</gene>
<dbReference type="AlphaFoldDB" id="A0AA39P3F8"/>
<protein>
    <submittedName>
        <fullName evidence="2">Uncharacterized protein</fullName>
    </submittedName>
</protein>
<accession>A0AA39P3F8</accession>
<sequence>MTVRYSEQVLPGCVRFYDDGLNPQIDSLDYVYAKSSKSRRSQQLPNSRIQPQRRLSADVDMCDYRPPLLPRRPTYDLERPRIEVRRPVVVLPNPQTPLPTSIPSSSRQSLPPLHLSERKPPPSILPLRGPRPLTAENLAQFNLQEHLQPVPLHLLGRRALIPNAQPSPRHHPRHIHSLPSFPPSAQQHRQTQHIPISLMSNPWIRSIITTIRSSCAQLLVRERQEKEEIRKELHELRRSVKRPLSEGRSPYSRESSSSRTSDELQYPTPTPKRRRLSASSEDVRPVLQVFRSVPQGRATISVPLVEDIIQPRVKEEEVEVRITEMKVAKALKGDEASPPPGLLYLPVLESLPVIGPWDVDDEMGESDMDLESEGDPELEEGEIYEDRSLVSPSPSTSTDSSGVTLVDAVENKWLNVVTI</sequence>
<dbReference type="Proteomes" id="UP001175228">
    <property type="component" value="Unassembled WGS sequence"/>
</dbReference>
<feature type="compositionally biased region" description="Acidic residues" evidence="1">
    <location>
        <begin position="361"/>
        <end position="383"/>
    </location>
</feature>
<evidence type="ECO:0000313" key="2">
    <source>
        <dbReference type="EMBL" id="KAK0476585.1"/>
    </source>
</evidence>
<feature type="region of interest" description="Disordered" evidence="1">
    <location>
        <begin position="93"/>
        <end position="124"/>
    </location>
</feature>